<evidence type="ECO:0000256" key="1">
    <source>
        <dbReference type="ARBA" id="ARBA00001947"/>
    </source>
</evidence>
<reference evidence="9" key="1">
    <citation type="submission" date="2023-01" db="EMBL/GenBank/DDBJ databases">
        <title>Colletotrichum chrysophilum M932 genome sequence.</title>
        <authorList>
            <person name="Baroncelli R."/>
        </authorList>
    </citation>
    <scope>NUCLEOTIDE SEQUENCE</scope>
    <source>
        <strain evidence="9">M932</strain>
    </source>
</reference>
<dbReference type="PROSITE" id="PS00059">
    <property type="entry name" value="ADH_ZINC"/>
    <property type="match status" value="1"/>
</dbReference>
<keyword evidence="10" id="KW-1185">Reference proteome</keyword>
<dbReference type="GO" id="GO:0008270">
    <property type="term" value="F:zinc ion binding"/>
    <property type="evidence" value="ECO:0007669"/>
    <property type="project" value="InterPro"/>
</dbReference>
<proteinExistence type="inferred from homology"/>
<evidence type="ECO:0000256" key="4">
    <source>
        <dbReference type="ARBA" id="ARBA00022833"/>
    </source>
</evidence>
<dbReference type="InterPro" id="IPR013149">
    <property type="entry name" value="ADH-like_C"/>
</dbReference>
<feature type="domain" description="Alcohol dehydrogenase-like N-terminal" evidence="8">
    <location>
        <begin position="31"/>
        <end position="155"/>
    </location>
</feature>
<keyword evidence="3 6" id="KW-0479">Metal-binding</keyword>
<dbReference type="SUPFAM" id="SSF50129">
    <property type="entry name" value="GroES-like"/>
    <property type="match status" value="1"/>
</dbReference>
<evidence type="ECO:0000313" key="9">
    <source>
        <dbReference type="EMBL" id="KAK1851149.1"/>
    </source>
</evidence>
<gene>
    <name evidence="9" type="ORF">CCHR01_06179</name>
</gene>
<protein>
    <submittedName>
        <fullName evidence="9">Alcohol dehydrogenase</fullName>
    </submittedName>
</protein>
<comment type="similarity">
    <text evidence="2 6">Belongs to the zinc-containing alcohol dehydrogenase family.</text>
</comment>
<dbReference type="InterPro" id="IPR011032">
    <property type="entry name" value="GroES-like_sf"/>
</dbReference>
<evidence type="ECO:0000256" key="5">
    <source>
        <dbReference type="ARBA" id="ARBA00023002"/>
    </source>
</evidence>
<evidence type="ECO:0000256" key="6">
    <source>
        <dbReference type="RuleBase" id="RU361277"/>
    </source>
</evidence>
<dbReference type="GO" id="GO:0016491">
    <property type="term" value="F:oxidoreductase activity"/>
    <property type="evidence" value="ECO:0007669"/>
    <property type="project" value="UniProtKB-KW"/>
</dbReference>
<dbReference type="SUPFAM" id="SSF51735">
    <property type="entry name" value="NAD(P)-binding Rossmann-fold domains"/>
    <property type="match status" value="2"/>
</dbReference>
<name>A0AAD9ASW2_9PEZI</name>
<evidence type="ECO:0000259" key="8">
    <source>
        <dbReference type="Pfam" id="PF08240"/>
    </source>
</evidence>
<keyword evidence="4 6" id="KW-0862">Zinc</keyword>
<dbReference type="EMBL" id="JAQOWY010000102">
    <property type="protein sequence ID" value="KAK1851149.1"/>
    <property type="molecule type" value="Genomic_DNA"/>
</dbReference>
<dbReference type="Proteomes" id="UP001243330">
    <property type="component" value="Unassembled WGS sequence"/>
</dbReference>
<dbReference type="Gene3D" id="3.90.180.10">
    <property type="entry name" value="Medium-chain alcohol dehydrogenases, catalytic domain"/>
    <property type="match status" value="1"/>
</dbReference>
<evidence type="ECO:0000259" key="7">
    <source>
        <dbReference type="Pfam" id="PF00107"/>
    </source>
</evidence>
<comment type="cofactor">
    <cofactor evidence="1 6">
        <name>Zn(2+)</name>
        <dbReference type="ChEBI" id="CHEBI:29105"/>
    </cofactor>
</comment>
<dbReference type="Pfam" id="PF00107">
    <property type="entry name" value="ADH_zinc_N"/>
    <property type="match status" value="1"/>
</dbReference>
<organism evidence="9 10">
    <name type="scientific">Colletotrichum chrysophilum</name>
    <dbReference type="NCBI Taxonomy" id="1836956"/>
    <lineage>
        <taxon>Eukaryota</taxon>
        <taxon>Fungi</taxon>
        <taxon>Dikarya</taxon>
        <taxon>Ascomycota</taxon>
        <taxon>Pezizomycotina</taxon>
        <taxon>Sordariomycetes</taxon>
        <taxon>Hypocreomycetidae</taxon>
        <taxon>Glomerellales</taxon>
        <taxon>Glomerellaceae</taxon>
        <taxon>Colletotrichum</taxon>
        <taxon>Colletotrichum gloeosporioides species complex</taxon>
    </lineage>
</organism>
<dbReference type="CDD" id="cd08278">
    <property type="entry name" value="benzyl_alcohol_DH"/>
    <property type="match status" value="1"/>
</dbReference>
<dbReference type="Gene3D" id="3.40.50.720">
    <property type="entry name" value="NAD(P)-binding Rossmann-like Domain"/>
    <property type="match status" value="2"/>
</dbReference>
<dbReference type="PANTHER" id="PTHR43350:SF2">
    <property type="entry name" value="GROES-LIKE ZINC-BINDING ALCOHOL DEHYDROGENASE FAMILY PROTEIN"/>
    <property type="match status" value="1"/>
</dbReference>
<sequence length="660" mass="70455">MSFKSEAIVARGPISEGKWAIEPVTLRDLRDDEVLVEIVASGICHTDLHCGNTPADAGVPGVYYPRVLGHEGSGYVVNVGKSVTHVKPGDPVLLSFSYCGSCHVCKTGPPSHCTNFFEINFIGEPVFSDGIGGRFFGQSSLAHHTVVSDKSVVNVAGLGLSRDDLRILAPLGCGLQTGSGTVINVAKAGPEDCVTIAGMGGVGLAAVIAAKNQGCKAIIGIDRLESRLELAKSLGATHVINTTGLDMKQVTEKIKEAAEGLGSTISIDTSAYPPLLAVQIDGTRYMGKIIQVGTGMPESNISIHMQTFMVSGKQYFGAVQGHVRTRDYVPQMVQWWRDGKFPVEKLVKVFEHPNFEQAVEAMKKGDVSVSVGAKLLHVAVLASAHEHTGVVRVEFGRTFKAAFVGATGATLSHLLAWTLMAGHKAAALVRDATKLRKMLISYDVPESVINTNLAIVEGPSSRSVHACAELLRHDPEIIFSGITALPKFQLNPFKPVSMQDLTITGDSADAVIEALRQLKNAGAIKNSPVFVPISSTGQGIKRDQPLVMIPLYIWLLRVPQADTTAMEKAIKKCATEPGSPLGGYVMVRPPLLTDGPKKGLESLRVGWTVEDAGLVEGAAHEPGVTVGYTISRLDLANWMFEELIQGNVLAWKGKCVTITY</sequence>
<keyword evidence="5" id="KW-0560">Oxidoreductase</keyword>
<dbReference type="Pfam" id="PF08240">
    <property type="entry name" value="ADH_N"/>
    <property type="match status" value="1"/>
</dbReference>
<accession>A0AAD9ASW2</accession>
<dbReference type="InterPro" id="IPR002328">
    <property type="entry name" value="ADH_Zn_CS"/>
</dbReference>
<dbReference type="AlphaFoldDB" id="A0AAD9ASW2"/>
<dbReference type="PANTHER" id="PTHR43350">
    <property type="entry name" value="NAD-DEPENDENT ALCOHOL DEHYDROGENASE"/>
    <property type="match status" value="1"/>
</dbReference>
<evidence type="ECO:0000256" key="3">
    <source>
        <dbReference type="ARBA" id="ARBA00022723"/>
    </source>
</evidence>
<dbReference type="InterPro" id="IPR013154">
    <property type="entry name" value="ADH-like_N"/>
</dbReference>
<dbReference type="InterPro" id="IPR036291">
    <property type="entry name" value="NAD(P)-bd_dom_sf"/>
</dbReference>
<evidence type="ECO:0000313" key="10">
    <source>
        <dbReference type="Proteomes" id="UP001243330"/>
    </source>
</evidence>
<feature type="domain" description="Alcohol dehydrogenase-like C-terminal" evidence="7">
    <location>
        <begin position="201"/>
        <end position="335"/>
    </location>
</feature>
<comment type="caution">
    <text evidence="9">The sequence shown here is derived from an EMBL/GenBank/DDBJ whole genome shotgun (WGS) entry which is preliminary data.</text>
</comment>
<evidence type="ECO:0000256" key="2">
    <source>
        <dbReference type="ARBA" id="ARBA00008072"/>
    </source>
</evidence>